<organism evidence="5 6">
    <name type="scientific">Phytohabitans kaempferiae</name>
    <dbReference type="NCBI Taxonomy" id="1620943"/>
    <lineage>
        <taxon>Bacteria</taxon>
        <taxon>Bacillati</taxon>
        <taxon>Actinomycetota</taxon>
        <taxon>Actinomycetes</taxon>
        <taxon>Micromonosporales</taxon>
        <taxon>Micromonosporaceae</taxon>
    </lineage>
</organism>
<dbReference type="SUPFAM" id="SSF46785">
    <property type="entry name" value="Winged helix' DNA-binding domain"/>
    <property type="match status" value="1"/>
</dbReference>
<dbReference type="Pfam" id="PF07702">
    <property type="entry name" value="UTRA"/>
    <property type="match status" value="1"/>
</dbReference>
<evidence type="ECO:0000256" key="1">
    <source>
        <dbReference type="ARBA" id="ARBA00023015"/>
    </source>
</evidence>
<keyword evidence="3" id="KW-0804">Transcription</keyword>
<keyword evidence="2" id="KW-0238">DNA-binding</keyword>
<feature type="domain" description="HTH gntR-type" evidence="4">
    <location>
        <begin position="16"/>
        <end position="84"/>
    </location>
</feature>
<dbReference type="InterPro" id="IPR036390">
    <property type="entry name" value="WH_DNA-bd_sf"/>
</dbReference>
<dbReference type="PRINTS" id="PR00035">
    <property type="entry name" value="HTHGNTR"/>
</dbReference>
<dbReference type="Proteomes" id="UP001589867">
    <property type="component" value="Unassembled WGS sequence"/>
</dbReference>
<proteinExistence type="predicted"/>
<dbReference type="Pfam" id="PF00392">
    <property type="entry name" value="GntR"/>
    <property type="match status" value="1"/>
</dbReference>
<keyword evidence="1" id="KW-0805">Transcription regulation</keyword>
<reference evidence="5 6" key="1">
    <citation type="submission" date="2024-09" db="EMBL/GenBank/DDBJ databases">
        <authorList>
            <person name="Sun Q."/>
            <person name="Mori K."/>
        </authorList>
    </citation>
    <scope>NUCLEOTIDE SEQUENCE [LARGE SCALE GENOMIC DNA]</scope>
    <source>
        <strain evidence="5 6">TBRC 3947</strain>
    </source>
</reference>
<dbReference type="SMART" id="SM00345">
    <property type="entry name" value="HTH_GNTR"/>
    <property type="match status" value="1"/>
</dbReference>
<sequence length="247" mass="26934">MTSVSALIRIDRSSPVPLYFQVARQLEELIASGELAAGTRLETEVALADQLGLSRPTMRQAIQYLVDKGLLVRKRGVGTQVVHARVRRTVELTSLYEDLDRTRQEPRTDVLSLGVVAAPGEVAAAFALPTGAEVLAIERLRYARGEPLALMRNHVPAGLLRVTADDLRGHGLYQLMRAAGVNLRLADQAIGARRATSAEARLLGEPRGAPLLTMARTAYDDAGRAVEYGQHAYRASHYSFELTLVAR</sequence>
<dbReference type="RefSeq" id="WP_377249908.1">
    <property type="nucleotide sequence ID" value="NZ_JBHLUH010000013.1"/>
</dbReference>
<dbReference type="EMBL" id="JBHLUH010000013">
    <property type="protein sequence ID" value="MFC0528404.1"/>
    <property type="molecule type" value="Genomic_DNA"/>
</dbReference>
<name>A0ABV6M1M3_9ACTN</name>
<evidence type="ECO:0000256" key="2">
    <source>
        <dbReference type="ARBA" id="ARBA00023125"/>
    </source>
</evidence>
<evidence type="ECO:0000313" key="5">
    <source>
        <dbReference type="EMBL" id="MFC0528404.1"/>
    </source>
</evidence>
<gene>
    <name evidence="5" type="ORF">ACFFIA_12105</name>
</gene>
<accession>A0ABV6M1M3</accession>
<dbReference type="Gene3D" id="1.10.10.10">
    <property type="entry name" value="Winged helix-like DNA-binding domain superfamily/Winged helix DNA-binding domain"/>
    <property type="match status" value="1"/>
</dbReference>
<protein>
    <submittedName>
        <fullName evidence="5">GntR family transcriptional regulator</fullName>
    </submittedName>
</protein>
<evidence type="ECO:0000259" key="4">
    <source>
        <dbReference type="PROSITE" id="PS50949"/>
    </source>
</evidence>
<dbReference type="PANTHER" id="PTHR44846:SF17">
    <property type="entry name" value="GNTR-FAMILY TRANSCRIPTIONAL REGULATOR"/>
    <property type="match status" value="1"/>
</dbReference>
<dbReference type="InterPro" id="IPR050679">
    <property type="entry name" value="Bact_HTH_transcr_reg"/>
</dbReference>
<dbReference type="InterPro" id="IPR028978">
    <property type="entry name" value="Chorismate_lyase_/UTRA_dom_sf"/>
</dbReference>
<dbReference type="InterPro" id="IPR000524">
    <property type="entry name" value="Tscrpt_reg_HTH_GntR"/>
</dbReference>
<dbReference type="Gene3D" id="3.40.1410.10">
    <property type="entry name" value="Chorismate lyase-like"/>
    <property type="match status" value="1"/>
</dbReference>
<dbReference type="InterPro" id="IPR011663">
    <property type="entry name" value="UTRA"/>
</dbReference>
<dbReference type="PANTHER" id="PTHR44846">
    <property type="entry name" value="MANNOSYL-D-GLYCERATE TRANSPORT/METABOLISM SYSTEM REPRESSOR MNGR-RELATED"/>
    <property type="match status" value="1"/>
</dbReference>
<dbReference type="InterPro" id="IPR036388">
    <property type="entry name" value="WH-like_DNA-bd_sf"/>
</dbReference>
<dbReference type="PROSITE" id="PS50949">
    <property type="entry name" value="HTH_GNTR"/>
    <property type="match status" value="1"/>
</dbReference>
<comment type="caution">
    <text evidence="5">The sequence shown here is derived from an EMBL/GenBank/DDBJ whole genome shotgun (WGS) entry which is preliminary data.</text>
</comment>
<evidence type="ECO:0000313" key="6">
    <source>
        <dbReference type="Proteomes" id="UP001589867"/>
    </source>
</evidence>
<dbReference type="SMART" id="SM00866">
    <property type="entry name" value="UTRA"/>
    <property type="match status" value="1"/>
</dbReference>
<keyword evidence="6" id="KW-1185">Reference proteome</keyword>
<dbReference type="SUPFAM" id="SSF64288">
    <property type="entry name" value="Chorismate lyase-like"/>
    <property type="match status" value="1"/>
</dbReference>
<dbReference type="CDD" id="cd07377">
    <property type="entry name" value="WHTH_GntR"/>
    <property type="match status" value="1"/>
</dbReference>
<evidence type="ECO:0000256" key="3">
    <source>
        <dbReference type="ARBA" id="ARBA00023163"/>
    </source>
</evidence>